<comment type="caution">
    <text evidence="1">The sequence shown here is derived from an EMBL/GenBank/DDBJ whole genome shotgun (WGS) entry which is preliminary data.</text>
</comment>
<dbReference type="Proteomes" id="UP000697330">
    <property type="component" value="Unassembled WGS sequence"/>
</dbReference>
<gene>
    <name evidence="1" type="ORF">K8U72_02430</name>
</gene>
<name>A0A921GEZ9_9ACTN</name>
<dbReference type="EMBL" id="DYWQ01000038">
    <property type="protein sequence ID" value="HJF44629.1"/>
    <property type="molecule type" value="Genomic_DNA"/>
</dbReference>
<dbReference type="RefSeq" id="WP_274958635.1">
    <property type="nucleotide sequence ID" value="NZ_DYWQ01000038.1"/>
</dbReference>
<reference evidence="1" key="2">
    <citation type="submission" date="2021-09" db="EMBL/GenBank/DDBJ databases">
        <authorList>
            <person name="Gilroy R."/>
        </authorList>
    </citation>
    <scope>NUCLEOTIDE SEQUENCE</scope>
    <source>
        <strain evidence="1">CHK124-7917</strain>
    </source>
</reference>
<accession>A0A921GEZ9</accession>
<sequence length="143" mass="14357">GQQAGRRARLLRAAGVSAELTGAAEASPAPVPYGFYQDAYGGALAADAFAEALPAALRCVGALTGAREPDPGWDEGGADAWRRAACAAADAFAEYGEGRVGGFSIGSFSVTNYRDDGTTGAEVAREAALAELVGTGLAFAGVR</sequence>
<evidence type="ECO:0000313" key="2">
    <source>
        <dbReference type="Proteomes" id="UP000697330"/>
    </source>
</evidence>
<feature type="non-terminal residue" evidence="1">
    <location>
        <position position="1"/>
    </location>
</feature>
<proteinExistence type="predicted"/>
<reference evidence="1" key="1">
    <citation type="journal article" date="2021" name="PeerJ">
        <title>Extensive microbial diversity within the chicken gut microbiome revealed by metagenomics and culture.</title>
        <authorList>
            <person name="Gilroy R."/>
            <person name="Ravi A."/>
            <person name="Getino M."/>
            <person name="Pursley I."/>
            <person name="Horton D.L."/>
            <person name="Alikhan N.F."/>
            <person name="Baker D."/>
            <person name="Gharbi K."/>
            <person name="Hall N."/>
            <person name="Watson M."/>
            <person name="Adriaenssens E.M."/>
            <person name="Foster-Nyarko E."/>
            <person name="Jarju S."/>
            <person name="Secka A."/>
            <person name="Antonio M."/>
            <person name="Oren A."/>
            <person name="Chaudhuri R.R."/>
            <person name="La Ragione R."/>
            <person name="Hildebrand F."/>
            <person name="Pallen M.J."/>
        </authorList>
    </citation>
    <scope>NUCLEOTIDE SEQUENCE</scope>
    <source>
        <strain evidence="1">CHK124-7917</strain>
    </source>
</reference>
<organism evidence="1 2">
    <name type="scientific">Thermophilibacter provencensis</name>
    <dbReference type="NCBI Taxonomy" id="1852386"/>
    <lineage>
        <taxon>Bacteria</taxon>
        <taxon>Bacillati</taxon>
        <taxon>Actinomycetota</taxon>
        <taxon>Coriobacteriia</taxon>
        <taxon>Coriobacteriales</taxon>
        <taxon>Atopobiaceae</taxon>
        <taxon>Thermophilibacter</taxon>
    </lineage>
</organism>
<dbReference type="AlphaFoldDB" id="A0A921GEZ9"/>
<evidence type="ECO:0000313" key="1">
    <source>
        <dbReference type="EMBL" id="HJF44629.1"/>
    </source>
</evidence>
<protein>
    <submittedName>
        <fullName evidence="1">Uncharacterized protein</fullName>
    </submittedName>
</protein>